<reference evidence="6" key="1">
    <citation type="journal article" date="2023" name="Mol. Phylogenet. Evol.">
        <title>Genome-scale phylogeny and comparative genomics of the fungal order Sordariales.</title>
        <authorList>
            <person name="Hensen N."/>
            <person name="Bonometti L."/>
            <person name="Westerberg I."/>
            <person name="Brannstrom I.O."/>
            <person name="Guillou S."/>
            <person name="Cros-Aarteil S."/>
            <person name="Calhoun S."/>
            <person name="Haridas S."/>
            <person name="Kuo A."/>
            <person name="Mondo S."/>
            <person name="Pangilinan J."/>
            <person name="Riley R."/>
            <person name="LaButti K."/>
            <person name="Andreopoulos B."/>
            <person name="Lipzen A."/>
            <person name="Chen C."/>
            <person name="Yan M."/>
            <person name="Daum C."/>
            <person name="Ng V."/>
            <person name="Clum A."/>
            <person name="Steindorff A."/>
            <person name="Ohm R.A."/>
            <person name="Martin F."/>
            <person name="Silar P."/>
            <person name="Natvig D.O."/>
            <person name="Lalanne C."/>
            <person name="Gautier V."/>
            <person name="Ament-Velasquez S.L."/>
            <person name="Kruys A."/>
            <person name="Hutchinson M.I."/>
            <person name="Powell A.J."/>
            <person name="Barry K."/>
            <person name="Miller A.N."/>
            <person name="Grigoriev I.V."/>
            <person name="Debuchy R."/>
            <person name="Gladieux P."/>
            <person name="Hiltunen Thoren M."/>
            <person name="Johannesson H."/>
        </authorList>
    </citation>
    <scope>NUCLEOTIDE SEQUENCE</scope>
    <source>
        <strain evidence="6">SMH4131-1</strain>
    </source>
</reference>
<keyword evidence="2" id="KW-0040">ANK repeat</keyword>
<gene>
    <name evidence="6" type="ORF">B0T19DRAFT_294372</name>
</gene>
<dbReference type="SUPFAM" id="SSF52540">
    <property type="entry name" value="P-loop containing nucleoside triphosphate hydrolases"/>
    <property type="match status" value="1"/>
</dbReference>
<feature type="compositionally biased region" description="Basic residues" evidence="3">
    <location>
        <begin position="1"/>
        <end position="15"/>
    </location>
</feature>
<feature type="domain" description="Nephrocystin 3-like N-terminal" evidence="5">
    <location>
        <begin position="385"/>
        <end position="552"/>
    </location>
</feature>
<dbReference type="Pfam" id="PF00023">
    <property type="entry name" value="Ank"/>
    <property type="match status" value="1"/>
</dbReference>
<dbReference type="InterPro" id="IPR002110">
    <property type="entry name" value="Ankyrin_rpt"/>
</dbReference>
<feature type="compositionally biased region" description="Low complexity" evidence="3">
    <location>
        <begin position="33"/>
        <end position="57"/>
    </location>
</feature>
<organism evidence="6 7">
    <name type="scientific">Cercophora scortea</name>
    <dbReference type="NCBI Taxonomy" id="314031"/>
    <lineage>
        <taxon>Eukaryota</taxon>
        <taxon>Fungi</taxon>
        <taxon>Dikarya</taxon>
        <taxon>Ascomycota</taxon>
        <taxon>Pezizomycotina</taxon>
        <taxon>Sordariomycetes</taxon>
        <taxon>Sordariomycetidae</taxon>
        <taxon>Sordariales</taxon>
        <taxon>Lasiosphaeriaceae</taxon>
        <taxon>Cercophora</taxon>
    </lineage>
</organism>
<dbReference type="Pfam" id="PF17100">
    <property type="entry name" value="NACHT_N"/>
    <property type="match status" value="1"/>
</dbReference>
<feature type="repeat" description="ANK" evidence="2">
    <location>
        <begin position="1308"/>
        <end position="1340"/>
    </location>
</feature>
<dbReference type="Gene3D" id="1.25.40.20">
    <property type="entry name" value="Ankyrin repeat-containing domain"/>
    <property type="match status" value="4"/>
</dbReference>
<reference evidence="6" key="2">
    <citation type="submission" date="2023-06" db="EMBL/GenBank/DDBJ databases">
        <authorList>
            <consortium name="Lawrence Berkeley National Laboratory"/>
            <person name="Haridas S."/>
            <person name="Hensen N."/>
            <person name="Bonometti L."/>
            <person name="Westerberg I."/>
            <person name="Brannstrom I.O."/>
            <person name="Guillou S."/>
            <person name="Cros-Aarteil S."/>
            <person name="Calhoun S."/>
            <person name="Kuo A."/>
            <person name="Mondo S."/>
            <person name="Pangilinan J."/>
            <person name="Riley R."/>
            <person name="Labutti K."/>
            <person name="Andreopoulos B."/>
            <person name="Lipzen A."/>
            <person name="Chen C."/>
            <person name="Yanf M."/>
            <person name="Daum C."/>
            <person name="Ng V."/>
            <person name="Clum A."/>
            <person name="Steindorff A."/>
            <person name="Ohm R."/>
            <person name="Martin F."/>
            <person name="Silar P."/>
            <person name="Natvig D."/>
            <person name="Lalanne C."/>
            <person name="Gautier V."/>
            <person name="Ament-Velasquez S.L."/>
            <person name="Kruys A."/>
            <person name="Hutchinson M.I."/>
            <person name="Powell A.J."/>
            <person name="Barry K."/>
            <person name="Miller A.N."/>
            <person name="Grigoriev I.V."/>
            <person name="Debuchy R."/>
            <person name="Gladieux P."/>
            <person name="Thoren M.H."/>
            <person name="Johannesson H."/>
        </authorList>
    </citation>
    <scope>NUCLEOTIDE SEQUENCE</scope>
    <source>
        <strain evidence="6">SMH4131-1</strain>
    </source>
</reference>
<keyword evidence="7" id="KW-1185">Reference proteome</keyword>
<dbReference type="Proteomes" id="UP001286456">
    <property type="component" value="Unassembled WGS sequence"/>
</dbReference>
<dbReference type="Gene3D" id="3.40.50.300">
    <property type="entry name" value="P-loop containing nucleotide triphosphate hydrolases"/>
    <property type="match status" value="1"/>
</dbReference>
<sequence>MPFRANVKRKFKAVFHSKAQQTVTEKKPPNPIDPSSSQGPSRPSDSVSSSDPTHKSPGTLVEGNDATSKAHGFLDTKQRPIRELWDQAYENLRVEEESLIRDYEDRLSRDLATRPDLAGGPEVSKRELMETILKYKMDEINRDTWKLKYGSNEVQVKDLVEPVLGVVDWANEYITGALEANPYASMAWAGISLLLPLLLNPSKQAASQAKGLDCISSLIVQGRMREDLYSRRYESIDDGNVAPESSISRSAYKNGLGMLYQQIIKFQATSYCYYARNDAFRLGLDVIKWNDWDSLLDDIKERERVFSNIVDVWRDTVYNDEFAAAESRHQEIMSHWRSVGTDVSGLRKAIEEAQMEEKRLGLLSWLCDVDPSENHNAALDRHEGGTSVWLVEDSEEFEVWKQAPGSLLWLHGNAGSGKTILSSSVIRHLWRKRASDPETALAYFYFSFSDSRKQNVLDMLASLLKQIVSQRPNIPLSFKDLGVYKERGERPDIGTLETVIIASVCGFSAVHLVVDAMDECPTINGERRKLLNSIRRIVEKAPDNLHMFCTSRNEADINTAISPLLTSSSRAAIDLTKHRDAVDHDILVLINATLSSDDYSSWPDDIKAEVRDAITKRADGMFQYVHYQLEALRELSSPAHIRTALQDLPIGLDATYDRVLKRINPKFQPQVLSALTWLAFSKEVLTLKQLAEVFNIRPGRTPAYDDAERLFQPQDVLKYLPGLVHVNEQPDVDLMRAESPSTFSFSDDSSSAVGSRYQYVRLIHFSVKEYLISSRIAQSAVASHFSLSEEYGHQYIAWSCVEWLLQYENECMAQDSEPPFYQGDGRYASDLGMHSYALRYWMLHLEAVPRESWSIDITHAAGHLLACRSWFVRYLISNFRNETYPLSFRLMAWLRPYLHTARLGLRQLTDWLTSVDPPVDEYMTQEDLDVTLQVASYGGNVTVIQSLLRSGANPDAEGVTIFGPALQAAAYGKNLAAVSHLLENGADINNASSKPGFRSALQAAAASHHLQIVQLLVDRGADITLSTKREKCVLASALSFEGGGTLSESFQCLEFLLKKLASQQGEIRETVALSHAVFEARWFSGVYDRFGVLVREEEETQDIINTLLASGINVNAPAGDYGYPLQAACVEASEASQFAVTVLLDAGADVNSLGGRYGTALQAACCKVSDTKNRDDLHRPTRSDRPRPGWAESVRRSSLSSRFSNSGRSANFKLKCVETLIDHGADVNARGGEYGTALQAACYYHADEIVLDDNIVKTLVRSGANINAQGGRFGTALQAGCAAGRWSNHDLVVFLLQKQADVNIKGGKYGTALQAACRKGSINIVRLLLDHGAEVNAKSGKYGTALHAAASCDRRGTDILQLLLDNGAEVNENCGKFGTALQAACHSGLVENVRFLLDHGAEVNTTGGLYGTALQSACFRQDFDIVQLLLERDADVHVQGGMFGSAWHAVTSRVFKPPYYGNPLSSLETIGSARRDAVHMVLELLLDHGVDVNDTRGPHGTALQATAFWQVRSYQTSLIAIRTQFLIIHGANVNINAGKYGFPLQSACVFDDDDPRATDDLETYRACAGNQALFLLKNCPDLDVNAQGGMYCTALQAAVYSGLEAVVKILVLEKNADVNIRGGEFGSAINAAVFRGFWNLFKILLKAGALPDSRRRVPQPDLDWLARMKEKHGRGAVERYWKVWEKFKDEEN</sequence>
<feature type="repeat" description="ANK" evidence="2">
    <location>
        <begin position="1376"/>
        <end position="1408"/>
    </location>
</feature>
<evidence type="ECO:0000259" key="4">
    <source>
        <dbReference type="Pfam" id="PF17100"/>
    </source>
</evidence>
<evidence type="ECO:0000256" key="2">
    <source>
        <dbReference type="PROSITE-ProRule" id="PRU00023"/>
    </source>
</evidence>
<dbReference type="InterPro" id="IPR031359">
    <property type="entry name" value="NACHT_N"/>
</dbReference>
<dbReference type="SMART" id="SM00248">
    <property type="entry name" value="ANK"/>
    <property type="match status" value="13"/>
</dbReference>
<dbReference type="PANTHER" id="PTHR10039:SF16">
    <property type="entry name" value="GPI INOSITOL-DEACYLASE"/>
    <property type="match status" value="1"/>
</dbReference>
<accession>A0AAE0I354</accession>
<feature type="repeat" description="ANK" evidence="2">
    <location>
        <begin position="1341"/>
        <end position="1371"/>
    </location>
</feature>
<dbReference type="PANTHER" id="PTHR10039">
    <property type="entry name" value="AMELOGENIN"/>
    <property type="match status" value="1"/>
</dbReference>
<dbReference type="InterPro" id="IPR036770">
    <property type="entry name" value="Ankyrin_rpt-contain_sf"/>
</dbReference>
<evidence type="ECO:0000313" key="6">
    <source>
        <dbReference type="EMBL" id="KAK3317580.1"/>
    </source>
</evidence>
<feature type="repeat" description="ANK" evidence="2">
    <location>
        <begin position="996"/>
        <end position="1028"/>
    </location>
</feature>
<dbReference type="PROSITE" id="PS50088">
    <property type="entry name" value="ANK_REPEAT"/>
    <property type="match status" value="4"/>
</dbReference>
<dbReference type="PROSITE" id="PS50297">
    <property type="entry name" value="ANK_REP_REGION"/>
    <property type="match status" value="4"/>
</dbReference>
<protein>
    <submittedName>
        <fullName evidence="6">Ankyrin repeat-containing domain protein</fullName>
    </submittedName>
</protein>
<proteinExistence type="predicted"/>
<dbReference type="EMBL" id="JAUEPO010000007">
    <property type="protein sequence ID" value="KAK3317580.1"/>
    <property type="molecule type" value="Genomic_DNA"/>
</dbReference>
<dbReference type="SUPFAM" id="SSF48403">
    <property type="entry name" value="Ankyrin repeat"/>
    <property type="match status" value="2"/>
</dbReference>
<comment type="caution">
    <text evidence="6">The sequence shown here is derived from an EMBL/GenBank/DDBJ whole genome shotgun (WGS) entry which is preliminary data.</text>
</comment>
<evidence type="ECO:0000256" key="3">
    <source>
        <dbReference type="SAM" id="MobiDB-lite"/>
    </source>
</evidence>
<dbReference type="InterPro" id="IPR027417">
    <property type="entry name" value="P-loop_NTPase"/>
</dbReference>
<evidence type="ECO:0000259" key="5">
    <source>
        <dbReference type="Pfam" id="PF24883"/>
    </source>
</evidence>
<dbReference type="Pfam" id="PF13637">
    <property type="entry name" value="Ank_4"/>
    <property type="match status" value="1"/>
</dbReference>
<feature type="domain" description="NWD NACHT-NTPase N-terminal" evidence="4">
    <location>
        <begin position="83"/>
        <end position="307"/>
    </location>
</feature>
<dbReference type="Pfam" id="PF24883">
    <property type="entry name" value="NPHP3_N"/>
    <property type="match status" value="1"/>
</dbReference>
<name>A0AAE0I354_9PEZI</name>
<dbReference type="InterPro" id="IPR056884">
    <property type="entry name" value="NPHP3-like_N"/>
</dbReference>
<keyword evidence="1" id="KW-0677">Repeat</keyword>
<feature type="compositionally biased region" description="Basic and acidic residues" evidence="3">
    <location>
        <begin position="1172"/>
        <end position="1187"/>
    </location>
</feature>
<dbReference type="Pfam" id="PF12796">
    <property type="entry name" value="Ank_2"/>
    <property type="match status" value="2"/>
</dbReference>
<evidence type="ECO:0000256" key="1">
    <source>
        <dbReference type="ARBA" id="ARBA00022737"/>
    </source>
</evidence>
<feature type="region of interest" description="Disordered" evidence="3">
    <location>
        <begin position="1"/>
        <end position="74"/>
    </location>
</feature>
<evidence type="ECO:0000313" key="7">
    <source>
        <dbReference type="Proteomes" id="UP001286456"/>
    </source>
</evidence>
<feature type="region of interest" description="Disordered" evidence="3">
    <location>
        <begin position="1172"/>
        <end position="1195"/>
    </location>
</feature>